<keyword evidence="9 11" id="KW-0275">Fatty acid biosynthesis</keyword>
<comment type="similarity">
    <text evidence="2 11 13">Belongs to the thiolase-like superfamily. Beta-ketoacyl-ACP synthases family.</text>
</comment>
<dbReference type="NCBIfam" id="NF004970">
    <property type="entry name" value="PRK06333.1"/>
    <property type="match status" value="1"/>
</dbReference>
<comment type="pathway">
    <text evidence="1 11">Lipid metabolism; fatty acid biosynthesis.</text>
</comment>
<dbReference type="GO" id="GO:0004315">
    <property type="term" value="F:3-oxoacyl-[acyl-carrier-protein] synthase activity"/>
    <property type="evidence" value="ECO:0007669"/>
    <property type="project" value="UniProtKB-UniRule"/>
</dbReference>
<dbReference type="PANTHER" id="PTHR11712:SF336">
    <property type="entry name" value="3-OXOACYL-[ACYL-CARRIER-PROTEIN] SYNTHASE, MITOCHONDRIAL"/>
    <property type="match status" value="1"/>
</dbReference>
<keyword evidence="6 11" id="KW-0808">Transferase</keyword>
<evidence type="ECO:0000256" key="12">
    <source>
        <dbReference type="PIRSR" id="PIRSR000447-1"/>
    </source>
</evidence>
<evidence type="ECO:0000256" key="6">
    <source>
        <dbReference type="ARBA" id="ARBA00022679"/>
    </source>
</evidence>
<dbReference type="EMBL" id="JACPRF010000443">
    <property type="protein sequence ID" value="MBI2878067.1"/>
    <property type="molecule type" value="Genomic_DNA"/>
</dbReference>
<accession>A0A932FY63</accession>
<dbReference type="PROSITE" id="PS00606">
    <property type="entry name" value="KS3_1"/>
    <property type="match status" value="1"/>
</dbReference>
<evidence type="ECO:0000256" key="7">
    <source>
        <dbReference type="ARBA" id="ARBA00022832"/>
    </source>
</evidence>
<evidence type="ECO:0000259" key="14">
    <source>
        <dbReference type="PROSITE" id="PS52004"/>
    </source>
</evidence>
<keyword evidence="5 11" id="KW-0444">Lipid biosynthesis</keyword>
<dbReference type="Pfam" id="PF00109">
    <property type="entry name" value="ketoacyl-synt"/>
    <property type="match status" value="1"/>
</dbReference>
<dbReference type="PROSITE" id="PS52004">
    <property type="entry name" value="KS3_2"/>
    <property type="match status" value="1"/>
</dbReference>
<evidence type="ECO:0000256" key="2">
    <source>
        <dbReference type="ARBA" id="ARBA00008467"/>
    </source>
</evidence>
<protein>
    <recommendedName>
        <fullName evidence="4 11">3-oxoacyl-[acyl-carrier-protein] synthase 2</fullName>
        <ecNumber evidence="3 11">2.3.1.179</ecNumber>
    </recommendedName>
</protein>
<dbReference type="SUPFAM" id="SSF53901">
    <property type="entry name" value="Thiolase-like"/>
    <property type="match status" value="2"/>
</dbReference>
<evidence type="ECO:0000256" key="11">
    <source>
        <dbReference type="PIRNR" id="PIRNR000447"/>
    </source>
</evidence>
<comment type="catalytic activity">
    <reaction evidence="11">
        <text>a fatty acyl-[ACP] + malonyl-[ACP] + H(+) = a 3-oxoacyl-[ACP] + holo-[ACP] + CO2</text>
        <dbReference type="Rhea" id="RHEA:22836"/>
        <dbReference type="Rhea" id="RHEA-COMP:9623"/>
        <dbReference type="Rhea" id="RHEA-COMP:9685"/>
        <dbReference type="Rhea" id="RHEA-COMP:9916"/>
        <dbReference type="Rhea" id="RHEA-COMP:14125"/>
        <dbReference type="ChEBI" id="CHEBI:15378"/>
        <dbReference type="ChEBI" id="CHEBI:16526"/>
        <dbReference type="ChEBI" id="CHEBI:64479"/>
        <dbReference type="ChEBI" id="CHEBI:78449"/>
        <dbReference type="ChEBI" id="CHEBI:78776"/>
        <dbReference type="ChEBI" id="CHEBI:138651"/>
    </reaction>
</comment>
<comment type="function">
    <text evidence="11">Involved in the type II fatty acid elongation cycle. Catalyzes the elongation of a wide range of acyl-ACP by the addition of two carbons from malonyl-ACP to an acyl acceptor. Can efficiently catalyze the conversion of palmitoleoyl-ACP (cis-hexadec-9-enoyl-ACP) to cis-vaccenoyl-ACP (cis-octadec-11-enoyl-ACP), an essential step in the thermal regulation of fatty acid composition.</text>
</comment>
<keyword evidence="10 11" id="KW-0012">Acyltransferase</keyword>
<dbReference type="Pfam" id="PF02801">
    <property type="entry name" value="Ketoacyl-synt_C"/>
    <property type="match status" value="1"/>
</dbReference>
<sequence>MRRIVVTGLGLVTPLGMGVERNWERACRGETGIGRISRFDPSDLPCQIAGEVEGFDPADYMDKKEIKKMDFFIHYALAAASMAMEDSGLKVPDEEAERMGVLVGVGLGGLPAMEKYHELLLEGGHRKVSPFFIPMLIANLASGQVSIRYGLKGPNSCVATACASGAHAIGDSLRLIQRGEADVMVAGGAEATITPLAIAGFASMRALSGRNEEPTRASRPFDKERDGFVMGEGAGILILEELEHALNRGARIYAELLGYGLNADAYHITMPAPEAEGAARCMRLALKDARLLPEDVDYINAHGTSTPMNDKFETLAIKQVFGPHAYKLAVSSTKSMTGHLLGAAGGIEGVFSVLSLYHQALLPTINYEVPDPECDLDYVPNVIRKADVEVVLSNSFGFGGTNAALVFGRFQGT</sequence>
<dbReference type="InterPro" id="IPR017568">
    <property type="entry name" value="3-oxoacyl-ACP_synth-2"/>
</dbReference>
<dbReference type="GO" id="GO:0006633">
    <property type="term" value="P:fatty acid biosynthetic process"/>
    <property type="evidence" value="ECO:0007669"/>
    <property type="project" value="UniProtKB-UniRule"/>
</dbReference>
<dbReference type="Gene3D" id="3.40.47.10">
    <property type="match status" value="1"/>
</dbReference>
<evidence type="ECO:0000313" key="15">
    <source>
        <dbReference type="EMBL" id="MBI2878067.1"/>
    </source>
</evidence>
<dbReference type="SMART" id="SM00825">
    <property type="entry name" value="PKS_KS"/>
    <property type="match status" value="1"/>
</dbReference>
<evidence type="ECO:0000256" key="9">
    <source>
        <dbReference type="ARBA" id="ARBA00023160"/>
    </source>
</evidence>
<dbReference type="FunFam" id="3.40.47.10:FF:000009">
    <property type="entry name" value="3-oxoacyl-[acyl-carrier-protein] synthase 2"/>
    <property type="match status" value="1"/>
</dbReference>
<proteinExistence type="inferred from homology"/>
<dbReference type="CDD" id="cd00834">
    <property type="entry name" value="KAS_I_II"/>
    <property type="match status" value="1"/>
</dbReference>
<evidence type="ECO:0000256" key="13">
    <source>
        <dbReference type="RuleBase" id="RU003694"/>
    </source>
</evidence>
<comment type="caution">
    <text evidence="15">The sequence shown here is derived from an EMBL/GenBank/DDBJ whole genome shotgun (WGS) entry which is preliminary data.</text>
</comment>
<dbReference type="GO" id="GO:0005829">
    <property type="term" value="C:cytosol"/>
    <property type="evidence" value="ECO:0007669"/>
    <property type="project" value="TreeGrafter"/>
</dbReference>
<evidence type="ECO:0000256" key="3">
    <source>
        <dbReference type="ARBA" id="ARBA00012356"/>
    </source>
</evidence>
<dbReference type="NCBIfam" id="NF005589">
    <property type="entry name" value="PRK07314.1"/>
    <property type="match status" value="1"/>
</dbReference>
<keyword evidence="8" id="KW-0443">Lipid metabolism</keyword>
<gene>
    <name evidence="15" type="primary">fabF</name>
    <name evidence="15" type="ORF">HYY20_14415</name>
</gene>
<evidence type="ECO:0000256" key="8">
    <source>
        <dbReference type="ARBA" id="ARBA00023098"/>
    </source>
</evidence>
<dbReference type="AlphaFoldDB" id="A0A932FY63"/>
<evidence type="ECO:0000256" key="5">
    <source>
        <dbReference type="ARBA" id="ARBA00022516"/>
    </source>
</evidence>
<evidence type="ECO:0000256" key="1">
    <source>
        <dbReference type="ARBA" id="ARBA00005194"/>
    </source>
</evidence>
<dbReference type="InterPro" id="IPR020841">
    <property type="entry name" value="PKS_Beta-ketoAc_synthase_dom"/>
</dbReference>
<reference evidence="15" key="1">
    <citation type="submission" date="2020-07" db="EMBL/GenBank/DDBJ databases">
        <title>Huge and variable diversity of episymbiotic CPR bacteria and DPANN archaea in groundwater ecosystems.</title>
        <authorList>
            <person name="He C.Y."/>
            <person name="Keren R."/>
            <person name="Whittaker M."/>
            <person name="Farag I.F."/>
            <person name="Doudna J."/>
            <person name="Cate J.H.D."/>
            <person name="Banfield J.F."/>
        </authorList>
    </citation>
    <scope>NUCLEOTIDE SEQUENCE</scope>
    <source>
        <strain evidence="15">NC_groundwater_672_Ag_B-0.1um_62_36</strain>
    </source>
</reference>
<dbReference type="InterPro" id="IPR014030">
    <property type="entry name" value="Ketoacyl_synth_N"/>
</dbReference>
<keyword evidence="7" id="KW-0276">Fatty acid metabolism</keyword>
<dbReference type="NCBIfam" id="TIGR03150">
    <property type="entry name" value="fabF"/>
    <property type="match status" value="1"/>
</dbReference>
<dbReference type="InterPro" id="IPR018201">
    <property type="entry name" value="Ketoacyl_synth_AS"/>
</dbReference>
<dbReference type="Proteomes" id="UP000769766">
    <property type="component" value="Unassembled WGS sequence"/>
</dbReference>
<dbReference type="PIRSF" id="PIRSF000447">
    <property type="entry name" value="KAS_II"/>
    <property type="match status" value="1"/>
</dbReference>
<dbReference type="PANTHER" id="PTHR11712">
    <property type="entry name" value="POLYKETIDE SYNTHASE-RELATED"/>
    <property type="match status" value="1"/>
</dbReference>
<comment type="catalytic activity">
    <reaction evidence="11">
        <text>(9Z)-hexadecenoyl-[ACP] + malonyl-[ACP] + H(+) = 3-oxo-(11Z)-octadecenoyl-[ACP] + holo-[ACP] + CO2</text>
        <dbReference type="Rhea" id="RHEA:55040"/>
        <dbReference type="Rhea" id="RHEA-COMP:9623"/>
        <dbReference type="Rhea" id="RHEA-COMP:9685"/>
        <dbReference type="Rhea" id="RHEA-COMP:10800"/>
        <dbReference type="Rhea" id="RHEA-COMP:14074"/>
        <dbReference type="ChEBI" id="CHEBI:15378"/>
        <dbReference type="ChEBI" id="CHEBI:16526"/>
        <dbReference type="ChEBI" id="CHEBI:64479"/>
        <dbReference type="ChEBI" id="CHEBI:78449"/>
        <dbReference type="ChEBI" id="CHEBI:83989"/>
        <dbReference type="ChEBI" id="CHEBI:138538"/>
        <dbReference type="EC" id="2.3.1.179"/>
    </reaction>
</comment>
<feature type="active site" description="For beta-ketoacyl synthase activity" evidence="12">
    <location>
        <position position="162"/>
    </location>
</feature>
<dbReference type="InterPro" id="IPR014031">
    <property type="entry name" value="Ketoacyl_synth_C"/>
</dbReference>
<dbReference type="InterPro" id="IPR016039">
    <property type="entry name" value="Thiolase-like"/>
</dbReference>
<evidence type="ECO:0000256" key="4">
    <source>
        <dbReference type="ARBA" id="ARBA00014657"/>
    </source>
</evidence>
<evidence type="ECO:0000256" key="10">
    <source>
        <dbReference type="ARBA" id="ARBA00023315"/>
    </source>
</evidence>
<evidence type="ECO:0000313" key="16">
    <source>
        <dbReference type="Proteomes" id="UP000769766"/>
    </source>
</evidence>
<name>A0A932FY63_UNCTE</name>
<dbReference type="InterPro" id="IPR000794">
    <property type="entry name" value="Beta-ketoacyl_synthase"/>
</dbReference>
<feature type="domain" description="Ketosynthase family 3 (KS3)" evidence="14">
    <location>
        <begin position="1"/>
        <end position="409"/>
    </location>
</feature>
<dbReference type="EC" id="2.3.1.179" evidence="3 11"/>
<organism evidence="15 16">
    <name type="scientific">Tectimicrobiota bacterium</name>
    <dbReference type="NCBI Taxonomy" id="2528274"/>
    <lineage>
        <taxon>Bacteria</taxon>
        <taxon>Pseudomonadati</taxon>
        <taxon>Nitrospinota/Tectimicrobiota group</taxon>
        <taxon>Candidatus Tectimicrobiota</taxon>
    </lineage>
</organism>